<evidence type="ECO:0000256" key="22">
    <source>
        <dbReference type="PIRSR" id="PIRSR000459-1"/>
    </source>
</evidence>
<dbReference type="PANTHER" id="PTHR11590">
    <property type="entry name" value="PROTEIN-GLUTAMINE GAMMA-GLUTAMYLTRANSFERASE"/>
    <property type="match status" value="1"/>
</dbReference>
<feature type="active site" evidence="22">
    <location>
        <position position="315"/>
    </location>
</feature>
<dbReference type="GO" id="GO:0046872">
    <property type="term" value="F:metal ion binding"/>
    <property type="evidence" value="ECO:0007669"/>
    <property type="project" value="UniProtKB-KW"/>
</dbReference>
<dbReference type="GO" id="GO:0005737">
    <property type="term" value="C:cytoplasm"/>
    <property type="evidence" value="ECO:0007669"/>
    <property type="project" value="UniProtKB-SubCell"/>
</dbReference>
<reference evidence="25" key="1">
    <citation type="submission" date="2023-03" db="UniProtKB">
        <authorList>
            <consortium name="Ensembl"/>
        </authorList>
    </citation>
    <scope>IDENTIFICATION</scope>
</reference>
<dbReference type="Ensembl" id="ENSEAST00005018995.1">
    <property type="protein sequence ID" value="ENSEASP00005017492.1"/>
    <property type="gene ID" value="ENSEASG00005012064.1"/>
</dbReference>
<dbReference type="Pfam" id="PF00927">
    <property type="entry name" value="Transglut_C"/>
    <property type="match status" value="1"/>
</dbReference>
<comment type="function">
    <text evidence="17">Factor XIII is activated by thrombin and calcium ion to a transglutaminase that catalyzes the formation of gamma-glutamyl-epsilon-lysine cross-links between fibrin chains, thus stabilizing the fibrin clot. Also cross-link alpha-2-plasmin inhibitor, or fibronectin, to the alpha chains of fibrin.</text>
</comment>
<evidence type="ECO:0000256" key="5">
    <source>
        <dbReference type="ARBA" id="ARBA00022490"/>
    </source>
</evidence>
<dbReference type="SUPFAM" id="SSF49309">
    <property type="entry name" value="Transglutaminase, two C-terminal domains"/>
    <property type="match status" value="2"/>
</dbReference>
<dbReference type="Gene3D" id="2.60.40.10">
    <property type="entry name" value="Immunoglobulins"/>
    <property type="match status" value="3"/>
</dbReference>
<evidence type="ECO:0000259" key="24">
    <source>
        <dbReference type="SMART" id="SM00460"/>
    </source>
</evidence>
<evidence type="ECO:0000256" key="6">
    <source>
        <dbReference type="ARBA" id="ARBA00022525"/>
    </source>
</evidence>
<dbReference type="Gene3D" id="3.90.260.10">
    <property type="entry name" value="Transglutaminase-like"/>
    <property type="match status" value="1"/>
</dbReference>
<evidence type="ECO:0000256" key="9">
    <source>
        <dbReference type="ARBA" id="ARBA00022723"/>
    </source>
</evidence>
<keyword evidence="5" id="KW-0963">Cytoplasm</keyword>
<keyword evidence="7" id="KW-0808">Transferase</keyword>
<evidence type="ECO:0000256" key="16">
    <source>
        <dbReference type="ARBA" id="ARBA00051843"/>
    </source>
</evidence>
<evidence type="ECO:0000256" key="23">
    <source>
        <dbReference type="SAM" id="MobiDB-lite"/>
    </source>
</evidence>
<evidence type="ECO:0000256" key="15">
    <source>
        <dbReference type="ARBA" id="ARBA00024222"/>
    </source>
</evidence>
<name>A0A8C4LY47_EQUAS</name>
<dbReference type="GO" id="GO:0003810">
    <property type="term" value="F:protein-glutamine gamma-glutamyltransferase activity"/>
    <property type="evidence" value="ECO:0007669"/>
    <property type="project" value="UniProtKB-EC"/>
</dbReference>
<dbReference type="InterPro" id="IPR036238">
    <property type="entry name" value="Transglutaminase_C_sf"/>
</dbReference>
<feature type="active site" evidence="22">
    <location>
        <position position="397"/>
    </location>
</feature>
<dbReference type="SUPFAM" id="SSF81296">
    <property type="entry name" value="E set domains"/>
    <property type="match status" value="1"/>
</dbReference>
<dbReference type="SUPFAM" id="SSF54001">
    <property type="entry name" value="Cysteine proteinases"/>
    <property type="match status" value="1"/>
</dbReference>
<gene>
    <name evidence="25" type="primary">F13A1</name>
</gene>
<dbReference type="PIRSF" id="PIRSF000459">
    <property type="entry name" value="TGM_EBP42"/>
    <property type="match status" value="1"/>
</dbReference>
<dbReference type="GO" id="GO:0072378">
    <property type="term" value="P:blood coagulation, fibrin clot formation"/>
    <property type="evidence" value="ECO:0007669"/>
    <property type="project" value="TreeGrafter"/>
</dbReference>
<evidence type="ECO:0000256" key="17">
    <source>
        <dbReference type="ARBA" id="ARBA00058277"/>
    </source>
</evidence>
<dbReference type="InterPro" id="IPR036985">
    <property type="entry name" value="Transglutaminase-like_sf"/>
</dbReference>
<comment type="subunit">
    <text evidence="18">Tetramer of two A chains (F13A1) and two B (F13B) chains.</text>
</comment>
<dbReference type="Pfam" id="PF00868">
    <property type="entry name" value="Transglut_N"/>
    <property type="match status" value="1"/>
</dbReference>
<keyword evidence="11" id="KW-0007">Acetylation</keyword>
<dbReference type="InterPro" id="IPR014756">
    <property type="entry name" value="Ig_E-set"/>
</dbReference>
<evidence type="ECO:0000256" key="18">
    <source>
        <dbReference type="ARBA" id="ARBA00064927"/>
    </source>
</evidence>
<evidence type="ECO:0000256" key="8">
    <source>
        <dbReference type="ARBA" id="ARBA00022696"/>
    </source>
</evidence>
<dbReference type="InterPro" id="IPR002931">
    <property type="entry name" value="Transglutaminase-like"/>
</dbReference>
<dbReference type="InterPro" id="IPR001102">
    <property type="entry name" value="Transglutaminase_N"/>
</dbReference>
<keyword evidence="13" id="KW-0865">Zymogen</keyword>
<proteinExistence type="inferred from homology"/>
<feature type="active site" evidence="22">
    <location>
        <position position="374"/>
    </location>
</feature>
<dbReference type="AlphaFoldDB" id="A0A8C4LY47"/>
<dbReference type="InterPro" id="IPR013808">
    <property type="entry name" value="Transglutaminase_AS"/>
</dbReference>
<comment type="cofactor">
    <cofactor evidence="1">
        <name>Ca(2+)</name>
        <dbReference type="ChEBI" id="CHEBI:29108"/>
    </cofactor>
</comment>
<keyword evidence="12" id="KW-0094">Blood coagulation</keyword>
<feature type="region of interest" description="Disordered" evidence="23">
    <location>
        <begin position="1"/>
        <end position="28"/>
    </location>
</feature>
<dbReference type="InterPro" id="IPR038765">
    <property type="entry name" value="Papain-like_cys_pep_sf"/>
</dbReference>
<comment type="subcellular location">
    <subcellularLocation>
        <location evidence="2">Cytoplasm</location>
    </subcellularLocation>
    <subcellularLocation>
        <location evidence="3">Secreted</location>
    </subcellularLocation>
</comment>
<dbReference type="InterPro" id="IPR023608">
    <property type="entry name" value="Transglutaminase_animal"/>
</dbReference>
<sequence length="715" mass="80959">MSETSGTTFGGRRAIPPNNSNAAENDPPTVELQGPVPRGVNLQDYLNVTNVHLFKEKWDTNKLDHHTDKYDSNKLIVRRGQSFYIQIDFNRPYDPRRDIFRVEYVIGRYPQENKGTYIPVPVVSELQSGKWGAKVVMRERTSVRLSIQSSPECIVGKFRMYVAVWTPYGVIRTSRNPETDTYILFNPWCEEDAVYLDDAKEREEYVLNDIGVIFYGDISDIKSRSWSYGQFEDGILDACLYVMDRAKMDLSGRGNPIKVSRVGSAMVNARDDEGVLVGSWDNVYAYGVPPSAWTGSVDILLEYHSSENPVRYGQCWVFAGVFNTFLRCLGIPARVVTNYFSAHDNNANLQTDIFLEEDGNVNSKLTKDSIWNYHCWNEAWMTRPDLPVGFGGWQVVDSTPQENSDGMYRCGPASIQALKHGHICFQFDAPFVFAEVNSDVVYITAKKDGTHVVETVDATHIGQLIVTKQVGGDGIKDITDTYKFQEGNLLQSNEDFFAQVHLALTHCHYEMYSRECIGICKGKRRKPGPLPILQTSSSLACPQHLKANISDLRKQAFGTEIFEVTIKKEEVLIRAGEYMGQLLEQASLHFFVTARVNETKVVLAKQKSTVLTIPKVIIKVRGAKVVGSDMVVTVEFTNPLKQTLRNVWIYLEGPGVIKPKRKLFREIPPNSTVQWEEVSRPWVSGRRKLIASMTSDSLRHVYGELDLQIQRRPAE</sequence>
<keyword evidence="8" id="KW-0356">Hemostasis</keyword>
<dbReference type="PANTHER" id="PTHR11590:SF42">
    <property type="entry name" value="COAGULATION FACTOR XIII A CHAIN"/>
    <property type="match status" value="1"/>
</dbReference>
<evidence type="ECO:0000256" key="19">
    <source>
        <dbReference type="ARBA" id="ARBA00072805"/>
    </source>
</evidence>
<dbReference type="GO" id="GO:0005576">
    <property type="term" value="C:extracellular region"/>
    <property type="evidence" value="ECO:0007669"/>
    <property type="project" value="UniProtKB-SubCell"/>
</dbReference>
<dbReference type="EC" id="2.3.2.13" evidence="15"/>
<dbReference type="InterPro" id="IPR050779">
    <property type="entry name" value="Transglutaminase"/>
</dbReference>
<evidence type="ECO:0000256" key="2">
    <source>
        <dbReference type="ARBA" id="ARBA00004496"/>
    </source>
</evidence>
<keyword evidence="9" id="KW-0479">Metal-binding</keyword>
<evidence type="ECO:0000256" key="13">
    <source>
        <dbReference type="ARBA" id="ARBA00023145"/>
    </source>
</evidence>
<evidence type="ECO:0000256" key="12">
    <source>
        <dbReference type="ARBA" id="ARBA00023084"/>
    </source>
</evidence>
<evidence type="ECO:0000256" key="11">
    <source>
        <dbReference type="ARBA" id="ARBA00022990"/>
    </source>
</evidence>
<dbReference type="SMART" id="SM00460">
    <property type="entry name" value="TGc"/>
    <property type="match status" value="1"/>
</dbReference>
<dbReference type="FunFam" id="2.60.40.10:FF:001301">
    <property type="entry name" value="Coagulation factor XIII A chain"/>
    <property type="match status" value="1"/>
</dbReference>
<dbReference type="FunFam" id="2.60.40.10:FF:000978">
    <property type="entry name" value="coagulation factor XIII A chain"/>
    <property type="match status" value="1"/>
</dbReference>
<dbReference type="PROSITE" id="PS00547">
    <property type="entry name" value="TRANSGLUTAMINASES"/>
    <property type="match status" value="1"/>
</dbReference>
<dbReference type="InterPro" id="IPR008958">
    <property type="entry name" value="Transglutaminase_C"/>
</dbReference>
<keyword evidence="10" id="KW-0106">Calcium</keyword>
<evidence type="ECO:0000256" key="1">
    <source>
        <dbReference type="ARBA" id="ARBA00001913"/>
    </source>
</evidence>
<evidence type="ECO:0000256" key="10">
    <source>
        <dbReference type="ARBA" id="ARBA00022837"/>
    </source>
</evidence>
<evidence type="ECO:0000256" key="21">
    <source>
        <dbReference type="ARBA" id="ARBA00082760"/>
    </source>
</evidence>
<dbReference type="Pfam" id="PF01841">
    <property type="entry name" value="Transglut_core"/>
    <property type="match status" value="1"/>
</dbReference>
<comment type="catalytic activity">
    <reaction evidence="16">
        <text>L-glutaminyl-[protein] + L-lysyl-[protein] = [protein]-L-lysyl-N(6)-5-L-glutamyl-[protein] + NH4(+)</text>
        <dbReference type="Rhea" id="RHEA:54816"/>
        <dbReference type="Rhea" id="RHEA-COMP:9752"/>
        <dbReference type="Rhea" id="RHEA-COMP:10207"/>
        <dbReference type="Rhea" id="RHEA-COMP:14005"/>
        <dbReference type="ChEBI" id="CHEBI:28938"/>
        <dbReference type="ChEBI" id="CHEBI:29969"/>
        <dbReference type="ChEBI" id="CHEBI:30011"/>
        <dbReference type="ChEBI" id="CHEBI:138370"/>
        <dbReference type="EC" id="2.3.2.13"/>
    </reaction>
</comment>
<evidence type="ECO:0000256" key="4">
    <source>
        <dbReference type="ARBA" id="ARBA00005968"/>
    </source>
</evidence>
<keyword evidence="6" id="KW-0964">Secreted</keyword>
<evidence type="ECO:0000256" key="7">
    <source>
        <dbReference type="ARBA" id="ARBA00022679"/>
    </source>
</evidence>
<dbReference type="FunFam" id="3.90.260.10:FF:000001">
    <property type="entry name" value="Protein-glutamine gamma-glutamyltransferase 2"/>
    <property type="match status" value="1"/>
</dbReference>
<evidence type="ECO:0000313" key="25">
    <source>
        <dbReference type="Ensembl" id="ENSEASP00005017492.1"/>
    </source>
</evidence>
<evidence type="ECO:0000256" key="3">
    <source>
        <dbReference type="ARBA" id="ARBA00004613"/>
    </source>
</evidence>
<organism evidence="25">
    <name type="scientific">Equus asinus asinus</name>
    <dbReference type="NCBI Taxonomy" id="83772"/>
    <lineage>
        <taxon>Eukaryota</taxon>
        <taxon>Metazoa</taxon>
        <taxon>Chordata</taxon>
        <taxon>Craniata</taxon>
        <taxon>Vertebrata</taxon>
        <taxon>Euteleostomi</taxon>
        <taxon>Mammalia</taxon>
        <taxon>Eutheria</taxon>
        <taxon>Laurasiatheria</taxon>
        <taxon>Perissodactyla</taxon>
        <taxon>Equidae</taxon>
        <taxon>Equus</taxon>
    </lineage>
</organism>
<accession>A0A8C4LY47</accession>
<evidence type="ECO:0000256" key="20">
    <source>
        <dbReference type="ARBA" id="ARBA00078127"/>
    </source>
</evidence>
<keyword evidence="14" id="KW-0012">Acyltransferase</keyword>
<protein>
    <recommendedName>
        <fullName evidence="19">Coagulation factor XIII A chain</fullName>
        <ecNumber evidence="15">2.3.2.13</ecNumber>
    </recommendedName>
    <alternativeName>
        <fullName evidence="20">Protein-glutamine gamma-glutamyltransferase A chain</fullName>
    </alternativeName>
    <alternativeName>
        <fullName evidence="21">Transglutaminase A chain</fullName>
    </alternativeName>
</protein>
<comment type="similarity">
    <text evidence="4">Belongs to the transglutaminase superfamily. Transglutaminase family.</text>
</comment>
<dbReference type="InterPro" id="IPR013783">
    <property type="entry name" value="Ig-like_fold"/>
</dbReference>
<feature type="domain" description="Transglutaminase-like" evidence="24">
    <location>
        <begin position="307"/>
        <end position="400"/>
    </location>
</feature>
<evidence type="ECO:0000256" key="14">
    <source>
        <dbReference type="ARBA" id="ARBA00023315"/>
    </source>
</evidence>